<evidence type="ECO:0000313" key="3">
    <source>
        <dbReference type="Proteomes" id="UP000308652"/>
    </source>
</evidence>
<evidence type="ECO:0000313" key="2">
    <source>
        <dbReference type="EMBL" id="TFK44176.1"/>
    </source>
</evidence>
<dbReference type="AlphaFoldDB" id="A0A5C3MII7"/>
<proteinExistence type="predicted"/>
<protein>
    <submittedName>
        <fullName evidence="2">Uncharacterized protein</fullName>
    </submittedName>
</protein>
<keyword evidence="3" id="KW-1185">Reference proteome</keyword>
<evidence type="ECO:0000256" key="1">
    <source>
        <dbReference type="SAM" id="MobiDB-lite"/>
    </source>
</evidence>
<dbReference type="EMBL" id="ML213590">
    <property type="protein sequence ID" value="TFK44176.1"/>
    <property type="molecule type" value="Genomic_DNA"/>
</dbReference>
<accession>A0A5C3MII7</accession>
<dbReference type="Proteomes" id="UP000308652">
    <property type="component" value="Unassembled WGS sequence"/>
</dbReference>
<gene>
    <name evidence="2" type="ORF">BDQ12DRAFT_672523</name>
</gene>
<reference evidence="2 3" key="1">
    <citation type="journal article" date="2019" name="Nat. Ecol. Evol.">
        <title>Megaphylogeny resolves global patterns of mushroom evolution.</title>
        <authorList>
            <person name="Varga T."/>
            <person name="Krizsan K."/>
            <person name="Foldi C."/>
            <person name="Dima B."/>
            <person name="Sanchez-Garcia M."/>
            <person name="Sanchez-Ramirez S."/>
            <person name="Szollosi G.J."/>
            <person name="Szarkandi J.G."/>
            <person name="Papp V."/>
            <person name="Albert L."/>
            <person name="Andreopoulos W."/>
            <person name="Angelini C."/>
            <person name="Antonin V."/>
            <person name="Barry K.W."/>
            <person name="Bougher N.L."/>
            <person name="Buchanan P."/>
            <person name="Buyck B."/>
            <person name="Bense V."/>
            <person name="Catcheside P."/>
            <person name="Chovatia M."/>
            <person name="Cooper J."/>
            <person name="Damon W."/>
            <person name="Desjardin D."/>
            <person name="Finy P."/>
            <person name="Geml J."/>
            <person name="Haridas S."/>
            <person name="Hughes K."/>
            <person name="Justo A."/>
            <person name="Karasinski D."/>
            <person name="Kautmanova I."/>
            <person name="Kiss B."/>
            <person name="Kocsube S."/>
            <person name="Kotiranta H."/>
            <person name="LaButti K.M."/>
            <person name="Lechner B.E."/>
            <person name="Liimatainen K."/>
            <person name="Lipzen A."/>
            <person name="Lukacs Z."/>
            <person name="Mihaltcheva S."/>
            <person name="Morgado L.N."/>
            <person name="Niskanen T."/>
            <person name="Noordeloos M.E."/>
            <person name="Ohm R.A."/>
            <person name="Ortiz-Santana B."/>
            <person name="Ovrebo C."/>
            <person name="Racz N."/>
            <person name="Riley R."/>
            <person name="Savchenko A."/>
            <person name="Shiryaev A."/>
            <person name="Soop K."/>
            <person name="Spirin V."/>
            <person name="Szebenyi C."/>
            <person name="Tomsovsky M."/>
            <person name="Tulloss R.E."/>
            <person name="Uehling J."/>
            <person name="Grigoriev I.V."/>
            <person name="Vagvolgyi C."/>
            <person name="Papp T."/>
            <person name="Martin F.M."/>
            <person name="Miettinen O."/>
            <person name="Hibbett D.S."/>
            <person name="Nagy L.G."/>
        </authorList>
    </citation>
    <scope>NUCLEOTIDE SEQUENCE [LARGE SCALE GENOMIC DNA]</scope>
    <source>
        <strain evidence="2 3">CBS 166.37</strain>
    </source>
</reference>
<organism evidence="2 3">
    <name type="scientific">Crucibulum laeve</name>
    <dbReference type="NCBI Taxonomy" id="68775"/>
    <lineage>
        <taxon>Eukaryota</taxon>
        <taxon>Fungi</taxon>
        <taxon>Dikarya</taxon>
        <taxon>Basidiomycota</taxon>
        <taxon>Agaricomycotina</taxon>
        <taxon>Agaricomycetes</taxon>
        <taxon>Agaricomycetidae</taxon>
        <taxon>Agaricales</taxon>
        <taxon>Agaricineae</taxon>
        <taxon>Nidulariaceae</taxon>
        <taxon>Crucibulum</taxon>
    </lineage>
</organism>
<feature type="region of interest" description="Disordered" evidence="1">
    <location>
        <begin position="1"/>
        <end position="22"/>
    </location>
</feature>
<name>A0A5C3MII7_9AGAR</name>
<sequence>MIARPMARCSGNDPALTQDGLRSWPKGFADVDQSKNHRNLSRPSWRTFILVLEWRSQRESSIAMVEETICSSTISESPADNFISTCAPCHAPSQWPPNFSGIPPVLVKNDQD</sequence>